<sequence length="68" mass="7251">MEVLLDPATNGPRHANLGLMRICEMDVLLDPASNELHHANVSLISYAASAAPEQPALSKDLMKPSATL</sequence>
<proteinExistence type="predicted"/>
<dbReference type="Proteomes" id="UP000828390">
    <property type="component" value="Unassembled WGS sequence"/>
</dbReference>
<comment type="caution">
    <text evidence="1">The sequence shown here is derived from an EMBL/GenBank/DDBJ whole genome shotgun (WGS) entry which is preliminary data.</text>
</comment>
<reference evidence="1" key="2">
    <citation type="submission" date="2020-11" db="EMBL/GenBank/DDBJ databases">
        <authorList>
            <person name="McCartney M.A."/>
            <person name="Auch B."/>
            <person name="Kono T."/>
            <person name="Mallez S."/>
            <person name="Becker A."/>
            <person name="Gohl D.M."/>
            <person name="Silverstein K.A.T."/>
            <person name="Koren S."/>
            <person name="Bechman K.B."/>
            <person name="Herman A."/>
            <person name="Abrahante J.E."/>
            <person name="Garbe J."/>
        </authorList>
    </citation>
    <scope>NUCLEOTIDE SEQUENCE</scope>
    <source>
        <strain evidence="1">Duluth1</strain>
        <tissue evidence="1">Whole animal</tissue>
    </source>
</reference>
<reference evidence="1" key="1">
    <citation type="journal article" date="2019" name="bioRxiv">
        <title>The Genome of the Zebra Mussel, Dreissena polymorpha: A Resource for Invasive Species Research.</title>
        <authorList>
            <person name="McCartney M.A."/>
            <person name="Auch B."/>
            <person name="Kono T."/>
            <person name="Mallez S."/>
            <person name="Zhang Y."/>
            <person name="Obille A."/>
            <person name="Becker A."/>
            <person name="Abrahante J.E."/>
            <person name="Garbe J."/>
            <person name="Badalamenti J.P."/>
            <person name="Herman A."/>
            <person name="Mangelson H."/>
            <person name="Liachko I."/>
            <person name="Sullivan S."/>
            <person name="Sone E.D."/>
            <person name="Koren S."/>
            <person name="Silverstein K.A.T."/>
            <person name="Beckman K.B."/>
            <person name="Gohl D.M."/>
        </authorList>
    </citation>
    <scope>NUCLEOTIDE SEQUENCE</scope>
    <source>
        <strain evidence="1">Duluth1</strain>
        <tissue evidence="1">Whole animal</tissue>
    </source>
</reference>
<dbReference type="AlphaFoldDB" id="A0A9D4IZD0"/>
<evidence type="ECO:0000313" key="2">
    <source>
        <dbReference type="Proteomes" id="UP000828390"/>
    </source>
</evidence>
<accession>A0A9D4IZD0</accession>
<keyword evidence="2" id="KW-1185">Reference proteome</keyword>
<dbReference type="EMBL" id="JAIWYP010000008">
    <property type="protein sequence ID" value="KAH3789933.1"/>
    <property type="molecule type" value="Genomic_DNA"/>
</dbReference>
<name>A0A9D4IZD0_DREPO</name>
<protein>
    <submittedName>
        <fullName evidence="1">Uncharacterized protein</fullName>
    </submittedName>
</protein>
<organism evidence="1 2">
    <name type="scientific">Dreissena polymorpha</name>
    <name type="common">Zebra mussel</name>
    <name type="synonym">Mytilus polymorpha</name>
    <dbReference type="NCBI Taxonomy" id="45954"/>
    <lineage>
        <taxon>Eukaryota</taxon>
        <taxon>Metazoa</taxon>
        <taxon>Spiralia</taxon>
        <taxon>Lophotrochozoa</taxon>
        <taxon>Mollusca</taxon>
        <taxon>Bivalvia</taxon>
        <taxon>Autobranchia</taxon>
        <taxon>Heteroconchia</taxon>
        <taxon>Euheterodonta</taxon>
        <taxon>Imparidentia</taxon>
        <taxon>Neoheterodontei</taxon>
        <taxon>Myida</taxon>
        <taxon>Dreissenoidea</taxon>
        <taxon>Dreissenidae</taxon>
        <taxon>Dreissena</taxon>
    </lineage>
</organism>
<gene>
    <name evidence="1" type="ORF">DPMN_168125</name>
</gene>
<evidence type="ECO:0000313" key="1">
    <source>
        <dbReference type="EMBL" id="KAH3789933.1"/>
    </source>
</evidence>